<dbReference type="EMBL" id="ABYJ02000285">
    <property type="protein sequence ID" value="EEU98783.1"/>
    <property type="molecule type" value="Genomic_DNA"/>
</dbReference>
<reference evidence="1 2" key="1">
    <citation type="submission" date="2009-08" db="EMBL/GenBank/DDBJ databases">
        <authorList>
            <person name="Weinstock G."/>
            <person name="Sodergren E."/>
            <person name="Clifton S."/>
            <person name="Fulton L."/>
            <person name="Fulton B."/>
            <person name="Courtney L."/>
            <person name="Fronick C."/>
            <person name="Harrison M."/>
            <person name="Strong C."/>
            <person name="Farmer C."/>
            <person name="Delahaunty K."/>
            <person name="Markovic C."/>
            <person name="Hall O."/>
            <person name="Minx P."/>
            <person name="Tomlinson C."/>
            <person name="Mitreva M."/>
            <person name="Nelson J."/>
            <person name="Hou S."/>
            <person name="Wollam A."/>
            <person name="Pepin K.H."/>
            <person name="Johnson M."/>
            <person name="Bhonagiri V."/>
            <person name="Nash W.E."/>
            <person name="Warren W."/>
            <person name="Chinwalla A."/>
            <person name="Mardis E.R."/>
            <person name="Wilson R.K."/>
        </authorList>
    </citation>
    <scope>NUCLEOTIDE SEQUENCE [LARGE SCALE GENOMIC DNA]</scope>
    <source>
        <strain evidence="1 2">L1-82</strain>
    </source>
</reference>
<comment type="caution">
    <text evidence="1">The sequence shown here is derived from an EMBL/GenBank/DDBJ whole genome shotgun (WGS) entry which is preliminary data.</text>
</comment>
<dbReference type="Proteomes" id="UP000004828">
    <property type="component" value="Unassembled WGS sequence"/>
</dbReference>
<proteinExistence type="predicted"/>
<name>C7GHC2_9FIRM</name>
<evidence type="ECO:0000313" key="1">
    <source>
        <dbReference type="EMBL" id="EEU98783.1"/>
    </source>
</evidence>
<dbReference type="AlphaFoldDB" id="C7GHC2"/>
<organism evidence="1 2">
    <name type="scientific">Roseburia intestinalis L1-82</name>
    <dbReference type="NCBI Taxonomy" id="536231"/>
    <lineage>
        <taxon>Bacteria</taxon>
        <taxon>Bacillati</taxon>
        <taxon>Bacillota</taxon>
        <taxon>Clostridia</taxon>
        <taxon>Lachnospirales</taxon>
        <taxon>Lachnospiraceae</taxon>
        <taxon>Roseburia</taxon>
    </lineage>
</organism>
<protein>
    <submittedName>
        <fullName evidence="1">Uncharacterized protein</fullName>
    </submittedName>
</protein>
<dbReference type="HOGENOM" id="CLU_3301703_0_0_9"/>
<evidence type="ECO:0000313" key="2">
    <source>
        <dbReference type="Proteomes" id="UP000004828"/>
    </source>
</evidence>
<sequence length="40" mass="4722">MCFFRLRQFFSLFDMLSGVEKMVWNFHTAGIRKSSTGMTI</sequence>
<gene>
    <name evidence="1" type="ORF">ROSINTL182_09343</name>
</gene>
<accession>C7GHC2</accession>
<feature type="non-terminal residue" evidence="1">
    <location>
        <position position="40"/>
    </location>
</feature>